<evidence type="ECO:0000259" key="4">
    <source>
        <dbReference type="Pfam" id="PF06925"/>
    </source>
</evidence>
<feature type="domain" description="Diacylglycerol glucosyltransferase N-terminal" evidence="4">
    <location>
        <begin position="15"/>
        <end position="175"/>
    </location>
</feature>
<dbReference type="Proteomes" id="UP000430345">
    <property type="component" value="Unassembled WGS sequence"/>
</dbReference>
<keyword evidence="6" id="KW-1185">Reference proteome</keyword>
<dbReference type="InterPro" id="IPR009695">
    <property type="entry name" value="Diacylglyc_glucosyltr_N"/>
</dbReference>
<dbReference type="SUPFAM" id="SSF53756">
    <property type="entry name" value="UDP-Glycosyltransferase/glycogen phosphorylase"/>
    <property type="match status" value="1"/>
</dbReference>
<proteinExistence type="inferred from homology"/>
<gene>
    <name evidence="5" type="ORF">GBZ86_16405</name>
</gene>
<sequence length="208" mass="23239">MAKILILSTSTGYGHDQAANSFKEILLAENNQVLVYDFLKSNKILNGSVVNGYELCANSLRLLYGIGYKITNNSFINKLNGIIFSSVCKSLLKVIDSYKPELIITTHPLCVSILSKLKKKNFISLPIISVVTDFKAHYTYISQEIDAYITASESTKNHMITKGINKNNIFSLGIPLRKEFYNSNKITKIHKTNNYFNILLMGGGMGLN</sequence>
<evidence type="ECO:0000256" key="3">
    <source>
        <dbReference type="ARBA" id="ARBA00022679"/>
    </source>
</evidence>
<dbReference type="GO" id="GO:0016020">
    <property type="term" value="C:membrane"/>
    <property type="evidence" value="ECO:0007669"/>
    <property type="project" value="GOC"/>
</dbReference>
<evidence type="ECO:0000256" key="2">
    <source>
        <dbReference type="ARBA" id="ARBA00022676"/>
    </source>
</evidence>
<comment type="caution">
    <text evidence="5">The sequence shown here is derived from an EMBL/GenBank/DDBJ whole genome shotgun (WGS) entry which is preliminary data.</text>
</comment>
<dbReference type="PANTHER" id="PTHR43025">
    <property type="entry name" value="MONOGALACTOSYLDIACYLGLYCEROL SYNTHASE"/>
    <property type="match status" value="1"/>
</dbReference>
<keyword evidence="3" id="KW-0808">Transferase</keyword>
<organism evidence="5 6">
    <name type="scientific">Clostridium tarantellae</name>
    <dbReference type="NCBI Taxonomy" id="39493"/>
    <lineage>
        <taxon>Bacteria</taxon>
        <taxon>Bacillati</taxon>
        <taxon>Bacillota</taxon>
        <taxon>Clostridia</taxon>
        <taxon>Eubacteriales</taxon>
        <taxon>Clostridiaceae</taxon>
        <taxon>Clostridium</taxon>
    </lineage>
</organism>
<dbReference type="EMBL" id="WHJC01000570">
    <property type="protein sequence ID" value="MPQ45299.1"/>
    <property type="molecule type" value="Genomic_DNA"/>
</dbReference>
<dbReference type="RefSeq" id="WP_422678941.1">
    <property type="nucleotide sequence ID" value="NZ_WHJC01000570.1"/>
</dbReference>
<feature type="non-terminal residue" evidence="5">
    <location>
        <position position="208"/>
    </location>
</feature>
<dbReference type="GO" id="GO:0016758">
    <property type="term" value="F:hexosyltransferase activity"/>
    <property type="evidence" value="ECO:0007669"/>
    <property type="project" value="InterPro"/>
</dbReference>
<dbReference type="PANTHER" id="PTHR43025:SF3">
    <property type="entry name" value="MONOGALACTOSYLDIACYLGLYCEROL SYNTHASE 1, CHLOROPLASTIC"/>
    <property type="match status" value="1"/>
</dbReference>
<dbReference type="AlphaFoldDB" id="A0A6I1MYV6"/>
<evidence type="ECO:0000256" key="1">
    <source>
        <dbReference type="ARBA" id="ARBA00006962"/>
    </source>
</evidence>
<keyword evidence="2" id="KW-0328">Glycosyltransferase</keyword>
<dbReference type="Pfam" id="PF06925">
    <property type="entry name" value="MGDG_synth"/>
    <property type="match status" value="1"/>
</dbReference>
<reference evidence="5 6" key="1">
    <citation type="submission" date="2019-10" db="EMBL/GenBank/DDBJ databases">
        <title>The Genome Sequence of Clostridium tarantellae Isolated from Fish Brain.</title>
        <authorList>
            <person name="Bano L."/>
            <person name="Kiel M."/>
            <person name="Sales G."/>
            <person name="Doxey A.C."/>
            <person name="Mansfield M.J."/>
            <person name="Schiavone M."/>
            <person name="Rossetto O."/>
            <person name="Pirazzini M."/>
            <person name="Dobrindt U."/>
            <person name="Montecucco C."/>
        </authorList>
    </citation>
    <scope>NUCLEOTIDE SEQUENCE [LARGE SCALE GENOMIC DNA]</scope>
    <source>
        <strain evidence="5 6">DSM 3997</strain>
    </source>
</reference>
<protein>
    <submittedName>
        <fullName evidence="5">Galactosyldiacylglycerol synthase</fullName>
    </submittedName>
</protein>
<accession>A0A6I1MYV6</accession>
<name>A0A6I1MYV6_9CLOT</name>
<evidence type="ECO:0000313" key="6">
    <source>
        <dbReference type="Proteomes" id="UP000430345"/>
    </source>
</evidence>
<dbReference type="GO" id="GO:0009247">
    <property type="term" value="P:glycolipid biosynthetic process"/>
    <property type="evidence" value="ECO:0007669"/>
    <property type="project" value="InterPro"/>
</dbReference>
<dbReference type="InterPro" id="IPR050519">
    <property type="entry name" value="Glycosyltransf_28_UgtP"/>
</dbReference>
<evidence type="ECO:0000313" key="5">
    <source>
        <dbReference type="EMBL" id="MPQ45299.1"/>
    </source>
</evidence>
<comment type="similarity">
    <text evidence="1">Belongs to the glycosyltransferase 28 family.</text>
</comment>